<gene>
    <name evidence="2" type="ORF">FEF26_11930</name>
</gene>
<dbReference type="EMBL" id="VAVZ01000034">
    <property type="protein sequence ID" value="TLP94499.1"/>
    <property type="molecule type" value="Genomic_DNA"/>
</dbReference>
<feature type="region of interest" description="Disordered" evidence="1">
    <location>
        <begin position="1"/>
        <end position="25"/>
    </location>
</feature>
<evidence type="ECO:0000256" key="1">
    <source>
        <dbReference type="SAM" id="MobiDB-lite"/>
    </source>
</evidence>
<evidence type="ECO:0000313" key="2">
    <source>
        <dbReference type="EMBL" id="TLP94499.1"/>
    </source>
</evidence>
<reference evidence="2 3" key="1">
    <citation type="submission" date="2019-05" db="EMBL/GenBank/DDBJ databases">
        <title>Nesterenkonia sp. GY074 isolated from the Southern Atlantic Ocean.</title>
        <authorList>
            <person name="Zhang G."/>
        </authorList>
    </citation>
    <scope>NUCLEOTIDE SEQUENCE [LARGE SCALE GENOMIC DNA]</scope>
    <source>
        <strain evidence="2 3">GY074</strain>
    </source>
</reference>
<protein>
    <submittedName>
        <fullName evidence="2">Uncharacterized protein</fullName>
    </submittedName>
</protein>
<sequence length="88" mass="9577">MGISQPALSKALKATETVPEPREGFSGASPYEICARYDAGFIDRDQLVDELTRWSYGAQGGTDGYDSLIVDQPGSWTHVELALCIKKP</sequence>
<dbReference type="OrthoDB" id="4458215at2"/>
<name>A0A5R9B8T7_9MICC</name>
<comment type="caution">
    <text evidence="2">The sequence shown here is derived from an EMBL/GenBank/DDBJ whole genome shotgun (WGS) entry which is preliminary data.</text>
</comment>
<organism evidence="2 3">
    <name type="scientific">Nesterenkonia salmonea</name>
    <dbReference type="NCBI Taxonomy" id="1804987"/>
    <lineage>
        <taxon>Bacteria</taxon>
        <taxon>Bacillati</taxon>
        <taxon>Actinomycetota</taxon>
        <taxon>Actinomycetes</taxon>
        <taxon>Micrococcales</taxon>
        <taxon>Micrococcaceae</taxon>
        <taxon>Nesterenkonia</taxon>
    </lineage>
</organism>
<dbReference type="AlphaFoldDB" id="A0A5R9B8T7"/>
<dbReference type="RefSeq" id="WP_138253764.1">
    <property type="nucleotide sequence ID" value="NZ_VAVZ01000034.1"/>
</dbReference>
<evidence type="ECO:0000313" key="3">
    <source>
        <dbReference type="Proteomes" id="UP000310458"/>
    </source>
</evidence>
<dbReference type="Proteomes" id="UP000310458">
    <property type="component" value="Unassembled WGS sequence"/>
</dbReference>
<keyword evidence="3" id="KW-1185">Reference proteome</keyword>
<proteinExistence type="predicted"/>
<accession>A0A5R9B8T7</accession>